<comment type="similarity">
    <text evidence="2">Belongs to the binding-protein-dependent transport system permease family. FecCD subfamily.</text>
</comment>
<keyword evidence="6 8" id="KW-1133">Transmembrane helix</keyword>
<gene>
    <name evidence="9" type="ORF">D9V34_16820</name>
</gene>
<dbReference type="CDD" id="cd06550">
    <property type="entry name" value="TM_ABC_iron-siderophores_like"/>
    <property type="match status" value="1"/>
</dbReference>
<feature type="transmembrane region" description="Helical" evidence="8">
    <location>
        <begin position="106"/>
        <end position="124"/>
    </location>
</feature>
<organism evidence="9 10">
    <name type="scientific">Mycetocola lacteus</name>
    <dbReference type="NCBI Taxonomy" id="76637"/>
    <lineage>
        <taxon>Bacteria</taxon>
        <taxon>Bacillati</taxon>
        <taxon>Actinomycetota</taxon>
        <taxon>Actinomycetes</taxon>
        <taxon>Micrococcales</taxon>
        <taxon>Microbacteriaceae</taxon>
        <taxon>Mycetocola</taxon>
    </lineage>
</organism>
<dbReference type="SUPFAM" id="SSF81345">
    <property type="entry name" value="ABC transporter involved in vitamin B12 uptake, BtuC"/>
    <property type="match status" value="1"/>
</dbReference>
<dbReference type="RefSeq" id="WP_121689621.1">
    <property type="nucleotide sequence ID" value="NZ_RCUY01000016.1"/>
</dbReference>
<dbReference type="InterPro" id="IPR037294">
    <property type="entry name" value="ABC_BtuC-like"/>
</dbReference>
<reference evidence="9 10" key="1">
    <citation type="submission" date="2018-10" db="EMBL/GenBank/DDBJ databases">
        <authorList>
            <person name="Li J."/>
        </authorList>
    </citation>
    <scope>NUCLEOTIDE SEQUENCE [LARGE SCALE GENOMIC DNA]</scope>
    <source>
        <strain evidence="9 10">JCM 11654</strain>
    </source>
</reference>
<keyword evidence="7 8" id="KW-0472">Membrane</keyword>
<dbReference type="GO" id="GO:0005886">
    <property type="term" value="C:plasma membrane"/>
    <property type="evidence" value="ECO:0007669"/>
    <property type="project" value="UniProtKB-SubCell"/>
</dbReference>
<dbReference type="EMBL" id="RCUY01000016">
    <property type="protein sequence ID" value="RLP78872.1"/>
    <property type="molecule type" value="Genomic_DNA"/>
</dbReference>
<comment type="caution">
    <text evidence="9">The sequence shown here is derived from an EMBL/GenBank/DDBJ whole genome shotgun (WGS) entry which is preliminary data.</text>
</comment>
<evidence type="ECO:0000313" key="10">
    <source>
        <dbReference type="Proteomes" id="UP000269438"/>
    </source>
</evidence>
<feature type="transmembrane region" description="Helical" evidence="8">
    <location>
        <begin position="182"/>
        <end position="201"/>
    </location>
</feature>
<dbReference type="AlphaFoldDB" id="A0A3L7AHI2"/>
<accession>A0A3L7AHI2</accession>
<dbReference type="Pfam" id="PF01032">
    <property type="entry name" value="FecCD"/>
    <property type="match status" value="1"/>
</dbReference>
<dbReference type="GO" id="GO:0033214">
    <property type="term" value="P:siderophore-iron import into cell"/>
    <property type="evidence" value="ECO:0007669"/>
    <property type="project" value="TreeGrafter"/>
</dbReference>
<sequence length="316" mass="33238">MRVRGGVWLGLATAGVAGLIALSLSVGVFDITGDSFGPEMFWISRVPRTAALVLAGSAMAVSGLIMQMITRNRFVEPGTTGTSEWAALGLLVVTLWVPQASLGTRMVVASVAAFVGAMIFLAILQRIALTSSLIVPLVGIMLGAVVSAFTTYLALTTNMLQMLGTWFMGSFTGVVRGRYEVLWVVGVIVIIAVLVADRFTVAGLGREIATSVGLNYRRTLILGTSLVAVSTGVTTVVVGFLPFLGLIVPNVVSMIRGDNLRSNVPWVCLGGIAIVMVCDILGRVIRMPFEIPASMILGVLGAAVFIALVLGVRRRG</sequence>
<feature type="transmembrane region" description="Helical" evidence="8">
    <location>
        <begin position="7"/>
        <end position="29"/>
    </location>
</feature>
<evidence type="ECO:0000256" key="8">
    <source>
        <dbReference type="SAM" id="Phobius"/>
    </source>
</evidence>
<feature type="transmembrane region" description="Helical" evidence="8">
    <location>
        <begin position="133"/>
        <end position="153"/>
    </location>
</feature>
<evidence type="ECO:0000256" key="7">
    <source>
        <dbReference type="ARBA" id="ARBA00023136"/>
    </source>
</evidence>
<keyword evidence="4" id="KW-1003">Cell membrane</keyword>
<feature type="transmembrane region" description="Helical" evidence="8">
    <location>
        <begin position="264"/>
        <end position="285"/>
    </location>
</feature>
<evidence type="ECO:0000256" key="3">
    <source>
        <dbReference type="ARBA" id="ARBA00022448"/>
    </source>
</evidence>
<dbReference type="GO" id="GO:0022857">
    <property type="term" value="F:transmembrane transporter activity"/>
    <property type="evidence" value="ECO:0007669"/>
    <property type="project" value="InterPro"/>
</dbReference>
<evidence type="ECO:0000256" key="4">
    <source>
        <dbReference type="ARBA" id="ARBA00022475"/>
    </source>
</evidence>
<evidence type="ECO:0000313" key="9">
    <source>
        <dbReference type="EMBL" id="RLP78872.1"/>
    </source>
</evidence>
<proteinExistence type="inferred from homology"/>
<keyword evidence="10" id="KW-1185">Reference proteome</keyword>
<evidence type="ECO:0000256" key="2">
    <source>
        <dbReference type="ARBA" id="ARBA00007935"/>
    </source>
</evidence>
<dbReference type="InterPro" id="IPR000522">
    <property type="entry name" value="ABC_transptr_permease_BtuC"/>
</dbReference>
<evidence type="ECO:0000256" key="5">
    <source>
        <dbReference type="ARBA" id="ARBA00022692"/>
    </source>
</evidence>
<evidence type="ECO:0000256" key="6">
    <source>
        <dbReference type="ARBA" id="ARBA00022989"/>
    </source>
</evidence>
<feature type="transmembrane region" description="Helical" evidence="8">
    <location>
        <begin position="49"/>
        <end position="70"/>
    </location>
</feature>
<dbReference type="Gene3D" id="1.10.3470.10">
    <property type="entry name" value="ABC transporter involved in vitamin B12 uptake, BtuC"/>
    <property type="match status" value="1"/>
</dbReference>
<comment type="subcellular location">
    <subcellularLocation>
        <location evidence="1">Cell membrane</location>
        <topology evidence="1">Multi-pass membrane protein</topology>
    </subcellularLocation>
</comment>
<keyword evidence="5 8" id="KW-0812">Transmembrane</keyword>
<feature type="transmembrane region" description="Helical" evidence="8">
    <location>
        <begin position="291"/>
        <end position="312"/>
    </location>
</feature>
<dbReference type="OrthoDB" id="9811975at2"/>
<keyword evidence="3" id="KW-0813">Transport</keyword>
<protein>
    <submittedName>
        <fullName evidence="9">ABC transporter permease</fullName>
    </submittedName>
</protein>
<dbReference type="Proteomes" id="UP000269438">
    <property type="component" value="Unassembled WGS sequence"/>
</dbReference>
<evidence type="ECO:0000256" key="1">
    <source>
        <dbReference type="ARBA" id="ARBA00004651"/>
    </source>
</evidence>
<name>A0A3L7AHI2_9MICO</name>
<dbReference type="PANTHER" id="PTHR30472:SF27">
    <property type="entry name" value="PETROBACTIN IMPORT SYSTEM PERMEASE PROTEIN YCLN"/>
    <property type="match status" value="1"/>
</dbReference>
<feature type="transmembrane region" description="Helical" evidence="8">
    <location>
        <begin position="221"/>
        <end position="252"/>
    </location>
</feature>
<dbReference type="PANTHER" id="PTHR30472">
    <property type="entry name" value="FERRIC ENTEROBACTIN TRANSPORT SYSTEM PERMEASE PROTEIN"/>
    <property type="match status" value="1"/>
</dbReference>